<dbReference type="PANTHER" id="PTHR38848">
    <property type="entry name" value="G-PROTEIN COUPLED RECEPTORS FAMILY 3 PROFILE DOMAIN-CONTAINING PROTEIN"/>
    <property type="match status" value="1"/>
</dbReference>
<sequence>MIGLKQSVGIGLVIYDLFLNIFMTIMFLWPLCGFWPRHTGAKTSPKLREVAKKTLYGATVSLICSAANISILSALGGNELGWVCMSSCVSDVVINAVVLYWISTPPRSACSRDDVSQDRYSLPTMDLSVLSATAIPHSKGEEESGNTKAHRVLQGISATEQQPQRNDRLVELAIPDELFDYIPKEHLGWRRSQDDDYQEEEERHNSENKQEVTSSTDRPIGVEHANCQKTQVV</sequence>
<keyword evidence="2" id="KW-1133">Transmembrane helix</keyword>
<dbReference type="Proteomes" id="UP000559256">
    <property type="component" value="Unassembled WGS sequence"/>
</dbReference>
<name>A0A8H5AV63_9AGAR</name>
<evidence type="ECO:0000256" key="2">
    <source>
        <dbReference type="SAM" id="Phobius"/>
    </source>
</evidence>
<evidence type="ECO:0000313" key="4">
    <source>
        <dbReference type="Proteomes" id="UP000559256"/>
    </source>
</evidence>
<dbReference type="EMBL" id="JAACJM010000547">
    <property type="protein sequence ID" value="KAF5311544.1"/>
    <property type="molecule type" value="Genomic_DNA"/>
</dbReference>
<feature type="region of interest" description="Disordered" evidence="1">
    <location>
        <begin position="190"/>
        <end position="233"/>
    </location>
</feature>
<dbReference type="OrthoDB" id="3013817at2759"/>
<feature type="compositionally biased region" description="Basic and acidic residues" evidence="1">
    <location>
        <begin position="201"/>
        <end position="210"/>
    </location>
</feature>
<evidence type="ECO:0000313" key="3">
    <source>
        <dbReference type="EMBL" id="KAF5311544.1"/>
    </source>
</evidence>
<evidence type="ECO:0008006" key="5">
    <source>
        <dbReference type="Google" id="ProtNLM"/>
    </source>
</evidence>
<protein>
    <recommendedName>
        <fullName evidence="5">Transmembrane protein</fullName>
    </recommendedName>
</protein>
<gene>
    <name evidence="3" type="ORF">D9758_018767</name>
</gene>
<accession>A0A8H5AV63</accession>
<dbReference type="PANTHER" id="PTHR38848:SF3">
    <property type="entry name" value="G-PROTEIN COUPLED RECEPTORS FAMILY 3 PROFILE DOMAIN-CONTAINING PROTEIN"/>
    <property type="match status" value="1"/>
</dbReference>
<keyword evidence="4" id="KW-1185">Reference proteome</keyword>
<dbReference type="AlphaFoldDB" id="A0A8H5AV63"/>
<feature type="transmembrane region" description="Helical" evidence="2">
    <location>
        <begin position="12"/>
        <end position="35"/>
    </location>
</feature>
<keyword evidence="2" id="KW-0472">Membrane</keyword>
<feature type="transmembrane region" description="Helical" evidence="2">
    <location>
        <begin position="80"/>
        <end position="102"/>
    </location>
</feature>
<organism evidence="3 4">
    <name type="scientific">Tetrapyrgos nigripes</name>
    <dbReference type="NCBI Taxonomy" id="182062"/>
    <lineage>
        <taxon>Eukaryota</taxon>
        <taxon>Fungi</taxon>
        <taxon>Dikarya</taxon>
        <taxon>Basidiomycota</taxon>
        <taxon>Agaricomycotina</taxon>
        <taxon>Agaricomycetes</taxon>
        <taxon>Agaricomycetidae</taxon>
        <taxon>Agaricales</taxon>
        <taxon>Marasmiineae</taxon>
        <taxon>Marasmiaceae</taxon>
        <taxon>Tetrapyrgos</taxon>
    </lineage>
</organism>
<reference evidence="3 4" key="1">
    <citation type="journal article" date="2020" name="ISME J.">
        <title>Uncovering the hidden diversity of litter-decomposition mechanisms in mushroom-forming fungi.</title>
        <authorList>
            <person name="Floudas D."/>
            <person name="Bentzer J."/>
            <person name="Ahren D."/>
            <person name="Johansson T."/>
            <person name="Persson P."/>
            <person name="Tunlid A."/>
        </authorList>
    </citation>
    <scope>NUCLEOTIDE SEQUENCE [LARGE SCALE GENOMIC DNA]</scope>
    <source>
        <strain evidence="3 4">CBS 291.85</strain>
    </source>
</reference>
<feature type="transmembrane region" description="Helical" evidence="2">
    <location>
        <begin position="55"/>
        <end position="74"/>
    </location>
</feature>
<keyword evidence="2" id="KW-0812">Transmembrane</keyword>
<proteinExistence type="predicted"/>
<evidence type="ECO:0000256" key="1">
    <source>
        <dbReference type="SAM" id="MobiDB-lite"/>
    </source>
</evidence>
<comment type="caution">
    <text evidence="3">The sequence shown here is derived from an EMBL/GenBank/DDBJ whole genome shotgun (WGS) entry which is preliminary data.</text>
</comment>